<evidence type="ECO:0000313" key="4">
    <source>
        <dbReference type="Proteomes" id="UP000708208"/>
    </source>
</evidence>
<dbReference type="Pfam" id="PF00650">
    <property type="entry name" value="CRAL_TRIO"/>
    <property type="match status" value="1"/>
</dbReference>
<evidence type="ECO:0000259" key="2">
    <source>
        <dbReference type="PROSITE" id="PS50191"/>
    </source>
</evidence>
<dbReference type="AlphaFoldDB" id="A0A8J2LPG8"/>
<proteinExistence type="predicted"/>
<dbReference type="InterPro" id="IPR051064">
    <property type="entry name" value="SEC14/CRAL-TRIO_domain"/>
</dbReference>
<gene>
    <name evidence="3" type="ORF">AFUS01_LOCUS36977</name>
</gene>
<feature type="domain" description="CRAL-TRIO" evidence="2">
    <location>
        <begin position="79"/>
        <end position="254"/>
    </location>
</feature>
<dbReference type="InterPro" id="IPR001251">
    <property type="entry name" value="CRAL-TRIO_dom"/>
</dbReference>
<keyword evidence="4" id="KW-1185">Reference proteome</keyword>
<accession>A0A8J2LPG8</accession>
<protein>
    <recommendedName>
        <fullName evidence="2">CRAL-TRIO domain-containing protein</fullName>
    </recommendedName>
</protein>
<reference evidence="3" key="1">
    <citation type="submission" date="2021-06" db="EMBL/GenBank/DDBJ databases">
        <authorList>
            <person name="Hodson N. C."/>
            <person name="Mongue J. A."/>
            <person name="Jaron S. K."/>
        </authorList>
    </citation>
    <scope>NUCLEOTIDE SEQUENCE</scope>
</reference>
<feature type="signal peptide" evidence="1">
    <location>
        <begin position="1"/>
        <end position="19"/>
    </location>
</feature>
<sequence>MAIVNIVLIFVCSLHITSAIIQNTTTIAKNGNVTAARNRLYKNEVYTTAHGILTKSEVFRNFSLSETENWMDEISKWKAPKKLEAFFRYYLAGYTDDNLPLWIAEVGNVSVRQVVEEGERSMDLLEKYGQKVLLNVFRSLFRNGSPEMSEIVAIFDFGGFRMSEVTHLPTITYMMKIMKRYVNVVDACLQQALLINATFAVQVLIDRSRPFLGHLLEKVDIYGANKNKWIPVLRRKFSDDLIPPWYGGAKNFKPVSVFGLNAGF</sequence>
<keyword evidence="1" id="KW-0732">Signal</keyword>
<organism evidence="3 4">
    <name type="scientific">Allacma fusca</name>
    <dbReference type="NCBI Taxonomy" id="39272"/>
    <lineage>
        <taxon>Eukaryota</taxon>
        <taxon>Metazoa</taxon>
        <taxon>Ecdysozoa</taxon>
        <taxon>Arthropoda</taxon>
        <taxon>Hexapoda</taxon>
        <taxon>Collembola</taxon>
        <taxon>Symphypleona</taxon>
        <taxon>Sminthuridae</taxon>
        <taxon>Allacma</taxon>
    </lineage>
</organism>
<evidence type="ECO:0000313" key="3">
    <source>
        <dbReference type="EMBL" id="CAG7826954.1"/>
    </source>
</evidence>
<feature type="chain" id="PRO_5035301287" description="CRAL-TRIO domain-containing protein" evidence="1">
    <location>
        <begin position="20"/>
        <end position="264"/>
    </location>
</feature>
<dbReference type="PROSITE" id="PS50191">
    <property type="entry name" value="CRAL_TRIO"/>
    <property type="match status" value="1"/>
</dbReference>
<comment type="caution">
    <text evidence="3">The sequence shown here is derived from an EMBL/GenBank/DDBJ whole genome shotgun (WGS) entry which is preliminary data.</text>
</comment>
<dbReference type="CDD" id="cd00170">
    <property type="entry name" value="SEC14"/>
    <property type="match status" value="1"/>
</dbReference>
<name>A0A8J2LPG8_9HEXA</name>
<dbReference type="EMBL" id="CAJVCH010541775">
    <property type="protein sequence ID" value="CAG7826954.1"/>
    <property type="molecule type" value="Genomic_DNA"/>
</dbReference>
<dbReference type="Proteomes" id="UP000708208">
    <property type="component" value="Unassembled WGS sequence"/>
</dbReference>
<evidence type="ECO:0000256" key="1">
    <source>
        <dbReference type="SAM" id="SignalP"/>
    </source>
</evidence>
<dbReference type="PANTHER" id="PTHR23324:SF83">
    <property type="entry name" value="SEC14-LIKE PROTEIN 2"/>
    <property type="match status" value="1"/>
</dbReference>
<dbReference type="GO" id="GO:0005737">
    <property type="term" value="C:cytoplasm"/>
    <property type="evidence" value="ECO:0007669"/>
    <property type="project" value="TreeGrafter"/>
</dbReference>
<dbReference type="PANTHER" id="PTHR23324">
    <property type="entry name" value="SEC14 RELATED PROTEIN"/>
    <property type="match status" value="1"/>
</dbReference>